<sequence>MDILLIHSDDNAHIRAASIHGMLWLQTHFEASQWEAIASEEVMLTKDNAEMLANDAMEAGLILNSVPSVSFLSKN</sequence>
<proteinExistence type="predicted"/>
<dbReference type="AlphaFoldDB" id="Q7VA52"/>
<gene>
    <name evidence="1" type="ordered locus">Pro_1615</name>
</gene>
<name>Q7VA52_PROMA</name>
<dbReference type="PATRIC" id="fig|167539.5.peg.1707"/>
<dbReference type="Proteomes" id="UP000001420">
    <property type="component" value="Chromosome"/>
</dbReference>
<dbReference type="eggNOG" id="ENOG5030S9X">
    <property type="taxonomic scope" value="Bacteria"/>
</dbReference>
<dbReference type="HOGENOM" id="CLU_186983_0_0_3"/>
<keyword evidence="2" id="KW-1185">Reference proteome</keyword>
<accession>Q7VA52</accession>
<evidence type="ECO:0000313" key="2">
    <source>
        <dbReference type="Proteomes" id="UP000001420"/>
    </source>
</evidence>
<organism evidence="1 2">
    <name type="scientific">Prochlorococcus marinus (strain SARG / CCMP1375 / SS120)</name>
    <dbReference type="NCBI Taxonomy" id="167539"/>
    <lineage>
        <taxon>Bacteria</taxon>
        <taxon>Bacillati</taxon>
        <taxon>Cyanobacteriota</taxon>
        <taxon>Cyanophyceae</taxon>
        <taxon>Synechococcales</taxon>
        <taxon>Prochlorococcaceae</taxon>
        <taxon>Prochlorococcus</taxon>
    </lineage>
</organism>
<dbReference type="OrthoDB" id="541430at2"/>
<dbReference type="STRING" id="167539.Pro_1615"/>
<dbReference type="RefSeq" id="WP_011125765.1">
    <property type="nucleotide sequence ID" value="NC_005042.1"/>
</dbReference>
<evidence type="ECO:0000313" key="1">
    <source>
        <dbReference type="EMBL" id="AAQ00659.1"/>
    </source>
</evidence>
<dbReference type="KEGG" id="pma:Pro_1615"/>
<protein>
    <submittedName>
        <fullName evidence="1">Uncharacterized protein</fullName>
    </submittedName>
</protein>
<dbReference type="EMBL" id="AE017126">
    <property type="protein sequence ID" value="AAQ00659.1"/>
    <property type="molecule type" value="Genomic_DNA"/>
</dbReference>
<reference evidence="1 2" key="1">
    <citation type="journal article" date="2003" name="Proc. Natl. Acad. Sci. U.S.A.">
        <title>Genome sequence of the cyanobacterium Prochlorococcus marinus SS120, a nearly minimal oxyphototrophic genome.</title>
        <authorList>
            <person name="Dufresne A."/>
            <person name="Salanoubat M."/>
            <person name="Partensky F."/>
            <person name="Artiguenave F."/>
            <person name="Axmann I.M."/>
            <person name="Barbe V."/>
            <person name="Duprat S."/>
            <person name="Galperin M.Y."/>
            <person name="Koonin E.V."/>
            <person name="Le Gall F."/>
            <person name="Makarova K.S."/>
            <person name="Ostrowski M."/>
            <person name="Oztas S."/>
            <person name="Robert C."/>
            <person name="Rogozin I.B."/>
            <person name="Scanlan D.J."/>
            <person name="Tandeau de Marsac N."/>
            <person name="Weissenbach J."/>
            <person name="Wincker P."/>
            <person name="Wolf Y.I."/>
            <person name="Hess W.R."/>
        </authorList>
    </citation>
    <scope>NUCLEOTIDE SEQUENCE [LARGE SCALE GENOMIC DNA]</scope>
    <source>
        <strain evidence="2">SARG / CCMP1375 / SS120</strain>
    </source>
</reference>
<dbReference type="EnsemblBacteria" id="AAQ00659">
    <property type="protein sequence ID" value="AAQ00659"/>
    <property type="gene ID" value="Pro_1615"/>
</dbReference>